<sequence length="432" mass="46091">MRSALPPEPDTLLNEATDPRLVAWHARWQTGLAAQDAQGLRRRRRLQGGQILFCSNDYLGLAQHPRLAQAASDAAQRHGVGSGASHLISGHHACHDALEEALADWFAPHIPQVRALYVSTGFMANLGALGALASEDSAFFCDRLNHASLIDGARLARASQRCTVLRYPHADLAALDRQLAASPARWKWIVTDGVFSMDGDCADLIGLLRLCDQHDAWLIVDDAHGVGVLGAQEGQGCLAQQGVRSERLVLVGTLGKALGVGGAFVVAPPLVIEHLIQHARPYIYTTATPPLLSHATLAALQIVRSPEGLERRQRVLDHVARFVAAMAGLLPPEGLVLPAGHAPGLIPSHTPIQAWLVGDNATALRLAQRLDDQGLRVGAIRPPTVPPGTARLRITFSAAHSAEQVDALAGALRDALRDEGWREPDVLAPGCG</sequence>
<organism evidence="1 2">
    <name type="scientific">Amphibiibacter pelophylacis</name>
    <dbReference type="NCBI Taxonomy" id="1799477"/>
    <lineage>
        <taxon>Bacteria</taxon>
        <taxon>Pseudomonadati</taxon>
        <taxon>Pseudomonadota</taxon>
        <taxon>Betaproteobacteria</taxon>
        <taxon>Burkholderiales</taxon>
        <taxon>Sphaerotilaceae</taxon>
        <taxon>Amphibiibacter</taxon>
    </lineage>
</organism>
<dbReference type="Proteomes" id="UP001364695">
    <property type="component" value="Unassembled WGS sequence"/>
</dbReference>
<gene>
    <name evidence="1" type="ORF">RV045_01530</name>
</gene>
<keyword evidence="1" id="KW-0012">Acyltransferase</keyword>
<dbReference type="EMBL" id="JAWDIE010000002">
    <property type="protein sequence ID" value="MEJ7137111.1"/>
    <property type="molecule type" value="Genomic_DNA"/>
</dbReference>
<dbReference type="EC" id="2.3.1.47" evidence="1"/>
<protein>
    <submittedName>
        <fullName evidence="1">8-amino-7-oxononanoate synthase</fullName>
        <ecNumber evidence="1">2.3.1.47</ecNumber>
    </submittedName>
</protein>
<proteinExistence type="predicted"/>
<accession>A0ACC6NYS9</accession>
<name>A0ACC6NYS9_9BURK</name>
<reference evidence="1" key="1">
    <citation type="submission" date="2023-10" db="EMBL/GenBank/DDBJ databases">
        <title>Amphibacter perezi, gen. nov., sp. nov. a novel taxa of the family Comamonadaceae, class Betaproteobacteria isolated from the skin microbiota of Pelophylax perezi from different populations.</title>
        <authorList>
            <person name="Costa S."/>
            <person name="Proenca D.N."/>
            <person name="Lopes I."/>
            <person name="Morais P.V."/>
        </authorList>
    </citation>
    <scope>NUCLEOTIDE SEQUENCE</scope>
    <source>
        <strain evidence="1">SL12-8</strain>
    </source>
</reference>
<comment type="caution">
    <text evidence="1">The sequence shown here is derived from an EMBL/GenBank/DDBJ whole genome shotgun (WGS) entry which is preliminary data.</text>
</comment>
<keyword evidence="1" id="KW-0808">Transferase</keyword>
<evidence type="ECO:0000313" key="2">
    <source>
        <dbReference type="Proteomes" id="UP001364695"/>
    </source>
</evidence>
<evidence type="ECO:0000313" key="1">
    <source>
        <dbReference type="EMBL" id="MEJ7137111.1"/>
    </source>
</evidence>
<keyword evidence="2" id="KW-1185">Reference proteome</keyword>